<dbReference type="AlphaFoldDB" id="A0A9P5MWL9"/>
<keyword evidence="3 6" id="KW-0645">Protease</keyword>
<dbReference type="Gene3D" id="1.10.287.410">
    <property type="match status" value="1"/>
</dbReference>
<dbReference type="OrthoDB" id="443318at2759"/>
<dbReference type="PRINTS" id="PR00724">
    <property type="entry name" value="CRBOXYPTASEC"/>
</dbReference>
<evidence type="ECO:0000256" key="4">
    <source>
        <dbReference type="ARBA" id="ARBA00022801"/>
    </source>
</evidence>
<keyword evidence="6" id="KW-0732">Signal</keyword>
<evidence type="ECO:0000313" key="8">
    <source>
        <dbReference type="Proteomes" id="UP000759537"/>
    </source>
</evidence>
<keyword evidence="2 6" id="KW-0121">Carboxypeptidase</keyword>
<dbReference type="GO" id="GO:0004185">
    <property type="term" value="F:serine-type carboxypeptidase activity"/>
    <property type="evidence" value="ECO:0007669"/>
    <property type="project" value="UniProtKB-UniRule"/>
</dbReference>
<keyword evidence="5" id="KW-0325">Glycoprotein</keyword>
<dbReference type="SUPFAM" id="SSF53474">
    <property type="entry name" value="alpha/beta-Hydrolases"/>
    <property type="match status" value="1"/>
</dbReference>
<reference evidence="7" key="1">
    <citation type="submission" date="2019-10" db="EMBL/GenBank/DDBJ databases">
        <authorList>
            <consortium name="DOE Joint Genome Institute"/>
            <person name="Kuo A."/>
            <person name="Miyauchi S."/>
            <person name="Kiss E."/>
            <person name="Drula E."/>
            <person name="Kohler A."/>
            <person name="Sanchez-Garcia M."/>
            <person name="Andreopoulos B."/>
            <person name="Barry K.W."/>
            <person name="Bonito G."/>
            <person name="Buee M."/>
            <person name="Carver A."/>
            <person name="Chen C."/>
            <person name="Cichocki N."/>
            <person name="Clum A."/>
            <person name="Culley D."/>
            <person name="Crous P.W."/>
            <person name="Fauchery L."/>
            <person name="Girlanda M."/>
            <person name="Hayes R."/>
            <person name="Keri Z."/>
            <person name="LaButti K."/>
            <person name="Lipzen A."/>
            <person name="Lombard V."/>
            <person name="Magnuson J."/>
            <person name="Maillard F."/>
            <person name="Morin E."/>
            <person name="Murat C."/>
            <person name="Nolan M."/>
            <person name="Ohm R."/>
            <person name="Pangilinan J."/>
            <person name="Pereira M."/>
            <person name="Perotto S."/>
            <person name="Peter M."/>
            <person name="Riley R."/>
            <person name="Sitrit Y."/>
            <person name="Stielow B."/>
            <person name="Szollosi G."/>
            <person name="Zifcakova L."/>
            <person name="Stursova M."/>
            <person name="Spatafora J.W."/>
            <person name="Tedersoo L."/>
            <person name="Vaario L.-M."/>
            <person name="Yamada A."/>
            <person name="Yan M."/>
            <person name="Wang P."/>
            <person name="Xu J."/>
            <person name="Bruns T."/>
            <person name="Baldrian P."/>
            <person name="Vilgalys R."/>
            <person name="Henrissat B."/>
            <person name="Grigoriev I.V."/>
            <person name="Hibbett D."/>
            <person name="Nagy L.G."/>
            <person name="Martin F.M."/>
        </authorList>
    </citation>
    <scope>NUCLEOTIDE SEQUENCE</scope>
    <source>
        <strain evidence="7">Prilba</strain>
    </source>
</reference>
<dbReference type="Pfam" id="PF00450">
    <property type="entry name" value="Peptidase_S10"/>
    <property type="match status" value="1"/>
</dbReference>
<dbReference type="EMBL" id="WHVB01000008">
    <property type="protein sequence ID" value="KAF8480369.1"/>
    <property type="molecule type" value="Genomic_DNA"/>
</dbReference>
<dbReference type="PANTHER" id="PTHR11802:SF64">
    <property type="entry name" value="CARBOXYPEPTIDASE"/>
    <property type="match status" value="1"/>
</dbReference>
<gene>
    <name evidence="7" type="ORF">DFH94DRAFT_630965</name>
</gene>
<keyword evidence="4 6" id="KW-0378">Hydrolase</keyword>
<dbReference type="InterPro" id="IPR029058">
    <property type="entry name" value="AB_hydrolase_fold"/>
</dbReference>
<dbReference type="InterPro" id="IPR001563">
    <property type="entry name" value="Peptidase_S10"/>
</dbReference>
<feature type="signal peptide" evidence="6">
    <location>
        <begin position="1"/>
        <end position="19"/>
    </location>
</feature>
<evidence type="ECO:0000256" key="1">
    <source>
        <dbReference type="ARBA" id="ARBA00009431"/>
    </source>
</evidence>
<evidence type="ECO:0000256" key="5">
    <source>
        <dbReference type="ARBA" id="ARBA00023180"/>
    </source>
</evidence>
<keyword evidence="8" id="KW-1185">Reference proteome</keyword>
<dbReference type="EC" id="3.4.16.-" evidence="6"/>
<dbReference type="Gene3D" id="3.40.50.1820">
    <property type="entry name" value="alpha/beta hydrolase"/>
    <property type="match status" value="1"/>
</dbReference>
<evidence type="ECO:0000256" key="6">
    <source>
        <dbReference type="RuleBase" id="RU361156"/>
    </source>
</evidence>
<dbReference type="Proteomes" id="UP000759537">
    <property type="component" value="Unassembled WGS sequence"/>
</dbReference>
<evidence type="ECO:0000256" key="3">
    <source>
        <dbReference type="ARBA" id="ARBA00022670"/>
    </source>
</evidence>
<dbReference type="PANTHER" id="PTHR11802">
    <property type="entry name" value="SERINE PROTEASE FAMILY S10 SERINE CARBOXYPEPTIDASE"/>
    <property type="match status" value="1"/>
</dbReference>
<name>A0A9P5MWL9_9AGAM</name>
<evidence type="ECO:0000313" key="7">
    <source>
        <dbReference type="EMBL" id="KAF8480369.1"/>
    </source>
</evidence>
<accession>A0A9P5MWL9</accession>
<reference evidence="7" key="2">
    <citation type="journal article" date="2020" name="Nat. Commun.">
        <title>Large-scale genome sequencing of mycorrhizal fungi provides insights into the early evolution of symbiotic traits.</title>
        <authorList>
            <person name="Miyauchi S."/>
            <person name="Kiss E."/>
            <person name="Kuo A."/>
            <person name="Drula E."/>
            <person name="Kohler A."/>
            <person name="Sanchez-Garcia M."/>
            <person name="Morin E."/>
            <person name="Andreopoulos B."/>
            <person name="Barry K.W."/>
            <person name="Bonito G."/>
            <person name="Buee M."/>
            <person name="Carver A."/>
            <person name="Chen C."/>
            <person name="Cichocki N."/>
            <person name="Clum A."/>
            <person name="Culley D."/>
            <person name="Crous P.W."/>
            <person name="Fauchery L."/>
            <person name="Girlanda M."/>
            <person name="Hayes R.D."/>
            <person name="Keri Z."/>
            <person name="LaButti K."/>
            <person name="Lipzen A."/>
            <person name="Lombard V."/>
            <person name="Magnuson J."/>
            <person name="Maillard F."/>
            <person name="Murat C."/>
            <person name="Nolan M."/>
            <person name="Ohm R.A."/>
            <person name="Pangilinan J."/>
            <person name="Pereira M.F."/>
            <person name="Perotto S."/>
            <person name="Peter M."/>
            <person name="Pfister S."/>
            <person name="Riley R."/>
            <person name="Sitrit Y."/>
            <person name="Stielow J.B."/>
            <person name="Szollosi G."/>
            <person name="Zifcakova L."/>
            <person name="Stursova M."/>
            <person name="Spatafora J.W."/>
            <person name="Tedersoo L."/>
            <person name="Vaario L.M."/>
            <person name="Yamada A."/>
            <person name="Yan M."/>
            <person name="Wang P."/>
            <person name="Xu J."/>
            <person name="Bruns T."/>
            <person name="Baldrian P."/>
            <person name="Vilgalys R."/>
            <person name="Dunand C."/>
            <person name="Henrissat B."/>
            <person name="Grigoriev I.V."/>
            <person name="Hibbett D."/>
            <person name="Nagy L.G."/>
            <person name="Martin F.M."/>
        </authorList>
    </citation>
    <scope>NUCLEOTIDE SEQUENCE</scope>
    <source>
        <strain evidence="7">Prilba</strain>
    </source>
</reference>
<evidence type="ECO:0000256" key="2">
    <source>
        <dbReference type="ARBA" id="ARBA00022645"/>
    </source>
</evidence>
<comment type="caution">
    <text evidence="7">The sequence shown here is derived from an EMBL/GenBank/DDBJ whole genome shotgun (WGS) entry which is preliminary data.</text>
</comment>
<dbReference type="PROSITE" id="PS00131">
    <property type="entry name" value="CARBOXYPEPT_SER_SER"/>
    <property type="match status" value="1"/>
</dbReference>
<feature type="chain" id="PRO_5040547775" description="Carboxypeptidase" evidence="6">
    <location>
        <begin position="20"/>
        <end position="493"/>
    </location>
</feature>
<dbReference type="InterPro" id="IPR018202">
    <property type="entry name" value="Ser_caboxypep_ser_AS"/>
</dbReference>
<protein>
    <recommendedName>
        <fullName evidence="6">Carboxypeptidase</fullName>
        <ecNumber evidence="6">3.4.16.-</ecNumber>
    </recommendedName>
</protein>
<dbReference type="GO" id="GO:0006508">
    <property type="term" value="P:proteolysis"/>
    <property type="evidence" value="ECO:0007669"/>
    <property type="project" value="UniProtKB-KW"/>
</dbReference>
<dbReference type="GO" id="GO:0000324">
    <property type="term" value="C:fungal-type vacuole"/>
    <property type="evidence" value="ECO:0007669"/>
    <property type="project" value="TreeGrafter"/>
</dbReference>
<sequence length="493" mass="53850">MLLRSVLVAIFALPALISGNQFPIANGAIGGVPSESPDACNFKSQKGTFSNDDSTPGQLRVVENSGVCETSPDVYQASGYGDLTSADKSIWFWFFAARNDPDTAPLITWFNGGPGSSSMLGLFQELGPCRINNDSTEVYLNPRSWNEVANVLFIDQPAGTGFSYGIENVDTSEQAAVDVWEFLQIWFADSRFDKYASRDFGIWTESYGGHFGPTFAADCGYFLEQNAAIESGTVEGVTINLKVLGIGNGITDALSQYPGYLEYALSNPYHPLVNLSVVEAAYTAWSEGGCRDQIIECSNGGDDSVCSAAQNVCQYQILYNLYGIWDVYYVPTDDPDPYPPALDSYLNSQAVTSKIGSQNTCAQSNEDMVNQFALTGDYIRSKRSYHETVTNAGVRTVLYDGDADFICNYMGFEAMIDTLDTLFSSLYAEQDFANYTVDGELAGLYKNAGTFSYLRVYGAGHEVPAYMWRDVPRGAAALQMFTQIMSDQPLSGT</sequence>
<comment type="similarity">
    <text evidence="1 6">Belongs to the peptidase S10 family.</text>
</comment>
<proteinExistence type="inferred from homology"/>
<organism evidence="7 8">
    <name type="scientific">Russula ochroleuca</name>
    <dbReference type="NCBI Taxonomy" id="152965"/>
    <lineage>
        <taxon>Eukaryota</taxon>
        <taxon>Fungi</taxon>
        <taxon>Dikarya</taxon>
        <taxon>Basidiomycota</taxon>
        <taxon>Agaricomycotina</taxon>
        <taxon>Agaricomycetes</taxon>
        <taxon>Russulales</taxon>
        <taxon>Russulaceae</taxon>
        <taxon>Russula</taxon>
    </lineage>
</organism>